<accession>A0A5B7JQB6</accession>
<name>A0A5B7JQB6_PORTR</name>
<protein>
    <submittedName>
        <fullName evidence="2">Uncharacterized protein</fullName>
    </submittedName>
</protein>
<evidence type="ECO:0000313" key="2">
    <source>
        <dbReference type="EMBL" id="MPC95228.1"/>
    </source>
</evidence>
<sequence length="127" mass="14121">MMSFPKLRDNRDFSPYSPSAEWADKDKTLSSALSEADVEGPAVAGSARFSGLKKEDTEEGPAVAGSADFLMNFDTFLYAMSHFATPGRILITFLQSFQSFFDTETFSESFVVQATHRFFLVSLFCLL</sequence>
<evidence type="ECO:0000313" key="3">
    <source>
        <dbReference type="Proteomes" id="UP000324222"/>
    </source>
</evidence>
<dbReference type="EMBL" id="VSRR010101403">
    <property type="protein sequence ID" value="MPC95228.1"/>
    <property type="molecule type" value="Genomic_DNA"/>
</dbReference>
<reference evidence="2 3" key="1">
    <citation type="submission" date="2019-05" db="EMBL/GenBank/DDBJ databases">
        <title>Another draft genome of Portunus trituberculatus and its Hox gene families provides insights of decapod evolution.</title>
        <authorList>
            <person name="Jeong J.-H."/>
            <person name="Song I."/>
            <person name="Kim S."/>
            <person name="Choi T."/>
            <person name="Kim D."/>
            <person name="Ryu S."/>
            <person name="Kim W."/>
        </authorList>
    </citation>
    <scope>NUCLEOTIDE SEQUENCE [LARGE SCALE GENOMIC DNA]</scope>
    <source>
        <tissue evidence="2">Muscle</tissue>
    </source>
</reference>
<organism evidence="2 3">
    <name type="scientific">Portunus trituberculatus</name>
    <name type="common">Swimming crab</name>
    <name type="synonym">Neptunus trituberculatus</name>
    <dbReference type="NCBI Taxonomy" id="210409"/>
    <lineage>
        <taxon>Eukaryota</taxon>
        <taxon>Metazoa</taxon>
        <taxon>Ecdysozoa</taxon>
        <taxon>Arthropoda</taxon>
        <taxon>Crustacea</taxon>
        <taxon>Multicrustacea</taxon>
        <taxon>Malacostraca</taxon>
        <taxon>Eumalacostraca</taxon>
        <taxon>Eucarida</taxon>
        <taxon>Decapoda</taxon>
        <taxon>Pleocyemata</taxon>
        <taxon>Brachyura</taxon>
        <taxon>Eubrachyura</taxon>
        <taxon>Portunoidea</taxon>
        <taxon>Portunidae</taxon>
        <taxon>Portuninae</taxon>
        <taxon>Portunus</taxon>
    </lineage>
</organism>
<feature type="region of interest" description="Disordered" evidence="1">
    <location>
        <begin position="1"/>
        <end position="22"/>
    </location>
</feature>
<proteinExistence type="predicted"/>
<gene>
    <name evidence="2" type="ORF">E2C01_090430</name>
</gene>
<feature type="compositionally biased region" description="Basic and acidic residues" evidence="1">
    <location>
        <begin position="1"/>
        <end position="12"/>
    </location>
</feature>
<dbReference type="AlphaFoldDB" id="A0A5B7JQB6"/>
<comment type="caution">
    <text evidence="2">The sequence shown here is derived from an EMBL/GenBank/DDBJ whole genome shotgun (WGS) entry which is preliminary data.</text>
</comment>
<evidence type="ECO:0000256" key="1">
    <source>
        <dbReference type="SAM" id="MobiDB-lite"/>
    </source>
</evidence>
<dbReference type="Proteomes" id="UP000324222">
    <property type="component" value="Unassembled WGS sequence"/>
</dbReference>
<keyword evidence="3" id="KW-1185">Reference proteome</keyword>